<dbReference type="AlphaFoldDB" id="A0A6J4PNH3"/>
<protein>
    <submittedName>
        <fullName evidence="2">Uncharacterized protein</fullName>
    </submittedName>
</protein>
<accession>A0A6J4PNH3</accession>
<gene>
    <name evidence="2" type="ORF">AVDCRST_MAG64-2873</name>
</gene>
<dbReference type="EMBL" id="CADCUQ010000653">
    <property type="protein sequence ID" value="CAA9421122.1"/>
    <property type="molecule type" value="Genomic_DNA"/>
</dbReference>
<proteinExistence type="predicted"/>
<evidence type="ECO:0000256" key="1">
    <source>
        <dbReference type="SAM" id="Phobius"/>
    </source>
</evidence>
<sequence>MREPERGRRSLWLGPLFLLIAMFGVVAAFPGNTREHSNSLIALILAFPFGWWATRVLTQKWASRRRRDYSREGICYKCGYDLKGTTAYRCPECGTINGRGDLIRDGE</sequence>
<feature type="transmembrane region" description="Helical" evidence="1">
    <location>
        <begin position="37"/>
        <end position="57"/>
    </location>
</feature>
<keyword evidence="1" id="KW-1133">Transmembrane helix</keyword>
<keyword evidence="1" id="KW-0812">Transmembrane</keyword>
<reference evidence="2" key="1">
    <citation type="submission" date="2020-02" db="EMBL/GenBank/DDBJ databases">
        <authorList>
            <person name="Meier V. D."/>
        </authorList>
    </citation>
    <scope>NUCLEOTIDE SEQUENCE</scope>
    <source>
        <strain evidence="2">AVDCRST_MAG64</strain>
    </source>
</reference>
<organism evidence="2">
    <name type="scientific">uncultured Phycisphaerae bacterium</name>
    <dbReference type="NCBI Taxonomy" id="904963"/>
    <lineage>
        <taxon>Bacteria</taxon>
        <taxon>Pseudomonadati</taxon>
        <taxon>Planctomycetota</taxon>
        <taxon>Phycisphaerae</taxon>
        <taxon>environmental samples</taxon>
    </lineage>
</organism>
<evidence type="ECO:0000313" key="2">
    <source>
        <dbReference type="EMBL" id="CAA9421122.1"/>
    </source>
</evidence>
<name>A0A6J4PNH3_9BACT</name>
<feature type="transmembrane region" description="Helical" evidence="1">
    <location>
        <begin position="12"/>
        <end position="31"/>
    </location>
</feature>
<keyword evidence="1" id="KW-0472">Membrane</keyword>